<dbReference type="EMBL" id="AP009552">
    <property type="protein sequence ID" value="BAG04517.1"/>
    <property type="molecule type" value="Genomic_DNA"/>
</dbReference>
<name>B0JUR9_MICAN</name>
<dbReference type="STRING" id="449447.MAE_46950"/>
<dbReference type="KEGG" id="mar:MAE_46950"/>
<dbReference type="PaxDb" id="449447-MAE_46950"/>
<organism evidence="1 2">
    <name type="scientific">Microcystis aeruginosa (strain NIES-843 / IAM M-2473)</name>
    <dbReference type="NCBI Taxonomy" id="449447"/>
    <lineage>
        <taxon>Bacteria</taxon>
        <taxon>Bacillati</taxon>
        <taxon>Cyanobacteriota</taxon>
        <taxon>Cyanophyceae</taxon>
        <taxon>Oscillatoriophycideae</taxon>
        <taxon>Chroococcales</taxon>
        <taxon>Microcystaceae</taxon>
        <taxon>Microcystis</taxon>
    </lineage>
</organism>
<dbReference type="AlphaFoldDB" id="B0JUR9"/>
<accession>B0JUR9</accession>
<evidence type="ECO:0000313" key="1">
    <source>
        <dbReference type="EMBL" id="BAG04517.1"/>
    </source>
</evidence>
<keyword evidence="2" id="KW-1185">Reference proteome</keyword>
<gene>
    <name evidence="1" type="ordered locus">MAE_46950</name>
</gene>
<dbReference type="EnsemblBacteria" id="BAG04517">
    <property type="protein sequence ID" value="BAG04517"/>
    <property type="gene ID" value="MAE_46950"/>
</dbReference>
<evidence type="ECO:0000313" key="2">
    <source>
        <dbReference type="Proteomes" id="UP000001510"/>
    </source>
</evidence>
<proteinExistence type="predicted"/>
<dbReference type="Proteomes" id="UP000001510">
    <property type="component" value="Chromosome"/>
</dbReference>
<reference evidence="1 2" key="1">
    <citation type="journal article" date="2007" name="DNA Res.">
        <title>Complete genomic structure of the bloom-forming toxic cyanobacterium Microcystis aeruginosa NIES-843.</title>
        <authorList>
            <person name="Kaneko T."/>
            <person name="Nakajima N."/>
            <person name="Okamoto S."/>
            <person name="Suzuki I."/>
            <person name="Tanabe Y."/>
            <person name="Tamaoki M."/>
            <person name="Nakamura Y."/>
            <person name="Kasai F."/>
            <person name="Watanabe A."/>
            <person name="Kawashima K."/>
            <person name="Kishida Y."/>
            <person name="Ono A."/>
            <person name="Shimizu Y."/>
            <person name="Takahashi C."/>
            <person name="Minami C."/>
            <person name="Fujishiro T."/>
            <person name="Kohara M."/>
            <person name="Katoh M."/>
            <person name="Nakazaki N."/>
            <person name="Nakayama S."/>
            <person name="Yamada M."/>
            <person name="Tabata S."/>
            <person name="Watanabe M.M."/>
        </authorList>
    </citation>
    <scope>NUCLEOTIDE SEQUENCE [LARGE SCALE GENOMIC DNA]</scope>
    <source>
        <strain evidence="2">NIES-843 / IAM M-247</strain>
    </source>
</reference>
<sequence>MAQYVGFAFAFSLGCASTRSLTQIKHDYIAIKPKRLGLQPLEDKIGCTRSFCRLDGGNPLLILLTEKD</sequence>
<dbReference type="HOGENOM" id="CLU_2789268_0_0_3"/>
<protein>
    <submittedName>
        <fullName evidence="1">Uncharacterized protein</fullName>
    </submittedName>
</protein>